<keyword evidence="2" id="KW-1185">Reference proteome</keyword>
<dbReference type="Proteomes" id="UP001234202">
    <property type="component" value="Unassembled WGS sequence"/>
</dbReference>
<accession>A0ACC2X3M9</accession>
<sequence length="1364" mass="150007">MSQPHAKQLFNETNDIKTAGFDSQGDAEMVASGTTTAVPSVLDLDEKSKAVPLLGLFEEQNSFPLPEGYRHVGVVFEGLTVHGASRGNRQVESFEIALLKMVDVYSFAKKIFNFHTGPARPIISDFYGVVPEGETMLVLGRPGAGCSTLLRTLANVREPFVRVDGQVSYANISAIDAKKYMDGEIIYNSEDDEHAAVLTVGQTLESLLALKQPRTVKSKTFAADYAGRLLNMFGMPHVRDTQVGNAFIRGVSGGERKRVSLSEALITNPAIACWKGAIRGLDSSVALHYFKVAKELSRSTGMVNIISTYQTSQQAYDLMDRVVVIYSGQQVYSGPASEAEQYFVDMGYYKKPRQTTPDFLTSITSVTERRARPSFEDKVPKTPEEFALYFRNSSQFDHLRKEVELYKARHAVANNGDAFRASVKASKHPGTSHASAFRVSFARATLVGAICYKPSDNANGSYAIAGALFFVILYYVIFALGEIPATINSRPLLIKHRGLGYYHPAAYTIAQLVTGARYFFTFFFILFTFYVTVACMYRMISSWTPNLSVALRYGCMALSVVLSTAGFTLAPPLQLGWSAWLRKASPASWAFEALMANEFRTRTLRCAADELIPSGPGYRDIQFQVCSIPGATPQSDASHIWRNIGILWAFFAIYVLLVFIGSSLMIRETSDSAQKIFKRGAKATAVPVEAHSEDADDHTSDGSPLDLGKLPTFTFQDVRYTVQVAGQDKPLLVGTTVFMKQIDLADAFMQKQNGISGFIQPGVLTALMGASGAGKTTLLETISGRKTTGKIEGSMLVDGCALDSSFSRRAGFAMQADVHEPLSTVRESLQFSAILRQENTRSRDERVQFAENIIHLLELESIADALIGTPGSDGLNVEERKRVTIGVELAADPAFLLCLDEPTSGLDSQASYEIVRFLKKIAASGLAVLCTIHQPSGDLFEMFDNVHLLMRGGKTVYAGPTGTHAQSVTDYFAERGCVCPADANPAEFILETVSPVGGSSIDWAGLWEESAQAQQMSRSIANISSRSSSLSLGIDPQAGVRARQFATGFWVQFKELLVRNAKAQWRFGSFYLTQLVIQVYFGLLVGFYFFQITHTVNNMQFAGLAILVAAQGLPCLTVDLACNMIDKFNIFLARERLGIYSWQALLTSLLVVAMPCLLVSYNLLFFCYYWGLGMTGTAADGALSWLNWNVNAVFTSSFAMLLGAISPSALAVPYIISLVWNLFNNLSWALVVYGGMPSPFHYFFSWLSPLRYFYGSLFTATLGNIALECSEQDLVTFSPPSGQTCFEYAAAFLDATDGYLTNPNATAVCSYCRSTSGADYIENLGYSNDTKWRDWGIFIVFNISTIVLVYFATWFFKIRPLYKK</sequence>
<protein>
    <submittedName>
        <fullName evidence="1">Uncharacterized protein</fullName>
    </submittedName>
</protein>
<comment type="caution">
    <text evidence="1">The sequence shown here is derived from an EMBL/GenBank/DDBJ whole genome shotgun (WGS) entry which is preliminary data.</text>
</comment>
<gene>
    <name evidence="1" type="ORF">QFC24_006370</name>
</gene>
<proteinExistence type="predicted"/>
<evidence type="ECO:0000313" key="2">
    <source>
        <dbReference type="Proteomes" id="UP001234202"/>
    </source>
</evidence>
<reference evidence="1" key="1">
    <citation type="submission" date="2023-04" db="EMBL/GenBank/DDBJ databases">
        <title>Draft Genome sequencing of Naganishia species isolated from polar environments using Oxford Nanopore Technology.</title>
        <authorList>
            <person name="Leo P."/>
            <person name="Venkateswaran K."/>
        </authorList>
    </citation>
    <scope>NUCLEOTIDE SEQUENCE</scope>
    <source>
        <strain evidence="1">DBVPG 5303</strain>
    </source>
</reference>
<evidence type="ECO:0000313" key="1">
    <source>
        <dbReference type="EMBL" id="KAJ9117656.1"/>
    </source>
</evidence>
<dbReference type="EMBL" id="JASBWV010000031">
    <property type="protein sequence ID" value="KAJ9117656.1"/>
    <property type="molecule type" value="Genomic_DNA"/>
</dbReference>
<name>A0ACC2X3M9_9TREE</name>
<organism evidence="1 2">
    <name type="scientific">Naganishia onofrii</name>
    <dbReference type="NCBI Taxonomy" id="1851511"/>
    <lineage>
        <taxon>Eukaryota</taxon>
        <taxon>Fungi</taxon>
        <taxon>Dikarya</taxon>
        <taxon>Basidiomycota</taxon>
        <taxon>Agaricomycotina</taxon>
        <taxon>Tremellomycetes</taxon>
        <taxon>Filobasidiales</taxon>
        <taxon>Filobasidiaceae</taxon>
        <taxon>Naganishia</taxon>
    </lineage>
</organism>